<evidence type="ECO:0000259" key="3">
    <source>
        <dbReference type="Pfam" id="PF13358"/>
    </source>
</evidence>
<dbReference type="GO" id="GO:0006313">
    <property type="term" value="P:DNA transposition"/>
    <property type="evidence" value="ECO:0007669"/>
    <property type="project" value="InterPro"/>
</dbReference>
<dbReference type="PANTHER" id="PTHR23022:SF135">
    <property type="entry name" value="SI:DKEY-77F5.3"/>
    <property type="match status" value="1"/>
</dbReference>
<gene>
    <name evidence="4" type="primary">TCB1_393</name>
    <name evidence="4" type="ORF">AVEN_184164_1</name>
</gene>
<accession>A0A4Y2V3W1</accession>
<dbReference type="InterPro" id="IPR002492">
    <property type="entry name" value="Transposase_Tc1-like"/>
</dbReference>
<dbReference type="Proteomes" id="UP000499080">
    <property type="component" value="Unassembled WGS sequence"/>
</dbReference>
<dbReference type="PANTHER" id="PTHR23022">
    <property type="entry name" value="TRANSPOSABLE ELEMENT-RELATED"/>
    <property type="match status" value="1"/>
</dbReference>
<evidence type="ECO:0000256" key="1">
    <source>
        <dbReference type="SAM" id="MobiDB-lite"/>
    </source>
</evidence>
<dbReference type="InterPro" id="IPR038717">
    <property type="entry name" value="Tc1-like_DDE_dom"/>
</dbReference>
<feature type="region of interest" description="Disordered" evidence="1">
    <location>
        <begin position="1"/>
        <end position="26"/>
    </location>
</feature>
<feature type="domain" description="Tc1-like transposase DDE" evidence="3">
    <location>
        <begin position="166"/>
        <end position="216"/>
    </location>
</feature>
<dbReference type="Pfam" id="PF01498">
    <property type="entry name" value="HTH_Tnp_Tc3_2"/>
    <property type="match status" value="1"/>
</dbReference>
<dbReference type="GO" id="GO:0015074">
    <property type="term" value="P:DNA integration"/>
    <property type="evidence" value="ECO:0007669"/>
    <property type="project" value="InterPro"/>
</dbReference>
<keyword evidence="5" id="KW-1185">Reference proteome</keyword>
<evidence type="ECO:0000259" key="2">
    <source>
        <dbReference type="Pfam" id="PF01498"/>
    </source>
</evidence>
<dbReference type="EMBL" id="BGPR01043341">
    <property type="protein sequence ID" value="GBO19929.1"/>
    <property type="molecule type" value="Genomic_DNA"/>
</dbReference>
<proteinExistence type="predicted"/>
<dbReference type="InterPro" id="IPR036397">
    <property type="entry name" value="RNaseH_sf"/>
</dbReference>
<dbReference type="AlphaFoldDB" id="A0A4Y2V3W1"/>
<evidence type="ECO:0000313" key="5">
    <source>
        <dbReference type="Proteomes" id="UP000499080"/>
    </source>
</evidence>
<sequence length="262" mass="30292">MTAYTKEGKTTSSKHTSGRKSKLADRDRRVLKRIVARKHKQSLSEITSEMNRHLQDPVSSKAVKRELHAANIYGRVAIRKPLVTPTNAFKRRQWCRDHKCWSPQQWQQVIWSDESSFTLFQTIGRVYVWRTPKEAFNPECLLPTVKHGGGSIMTVFPGERPLFQDDNAPIHTARCVQEWFEEHDDAVDHLAWPPQSPDLNIIEHLWQYLESKIRSRFPPPSGLSELKTAVQEEWLNIPLNIVHDLYASIPRRIKSVLQSKGG</sequence>
<name>A0A4Y2V3W1_ARAVE</name>
<feature type="domain" description="Transposase Tc1-like" evidence="2">
    <location>
        <begin position="28"/>
        <end position="99"/>
    </location>
</feature>
<reference evidence="4 5" key="1">
    <citation type="journal article" date="2019" name="Sci. Rep.">
        <title>Orb-weaving spider Araneus ventricosus genome elucidates the spidroin gene catalogue.</title>
        <authorList>
            <person name="Kono N."/>
            <person name="Nakamura H."/>
            <person name="Ohtoshi R."/>
            <person name="Moran D.A.P."/>
            <person name="Shinohara A."/>
            <person name="Yoshida Y."/>
            <person name="Fujiwara M."/>
            <person name="Mori M."/>
            <person name="Tomita M."/>
            <person name="Arakawa K."/>
        </authorList>
    </citation>
    <scope>NUCLEOTIDE SEQUENCE [LARGE SCALE GENOMIC DNA]</scope>
</reference>
<dbReference type="GO" id="GO:0003677">
    <property type="term" value="F:DNA binding"/>
    <property type="evidence" value="ECO:0007669"/>
    <property type="project" value="InterPro"/>
</dbReference>
<protein>
    <submittedName>
        <fullName evidence="4">Transposable element Tcb1 transposase</fullName>
    </submittedName>
</protein>
<comment type="caution">
    <text evidence="4">The sequence shown here is derived from an EMBL/GenBank/DDBJ whole genome shotgun (WGS) entry which is preliminary data.</text>
</comment>
<dbReference type="Gene3D" id="3.30.420.10">
    <property type="entry name" value="Ribonuclease H-like superfamily/Ribonuclease H"/>
    <property type="match status" value="2"/>
</dbReference>
<dbReference type="InterPro" id="IPR052338">
    <property type="entry name" value="Transposase_5"/>
</dbReference>
<evidence type="ECO:0000313" key="4">
    <source>
        <dbReference type="EMBL" id="GBO19929.1"/>
    </source>
</evidence>
<dbReference type="Pfam" id="PF13358">
    <property type="entry name" value="DDE_3"/>
    <property type="match status" value="1"/>
</dbReference>
<dbReference type="OrthoDB" id="7555448at2759"/>
<organism evidence="4 5">
    <name type="scientific">Araneus ventricosus</name>
    <name type="common">Orbweaver spider</name>
    <name type="synonym">Epeira ventricosa</name>
    <dbReference type="NCBI Taxonomy" id="182803"/>
    <lineage>
        <taxon>Eukaryota</taxon>
        <taxon>Metazoa</taxon>
        <taxon>Ecdysozoa</taxon>
        <taxon>Arthropoda</taxon>
        <taxon>Chelicerata</taxon>
        <taxon>Arachnida</taxon>
        <taxon>Araneae</taxon>
        <taxon>Araneomorphae</taxon>
        <taxon>Entelegynae</taxon>
        <taxon>Araneoidea</taxon>
        <taxon>Araneidae</taxon>
        <taxon>Araneus</taxon>
    </lineage>
</organism>